<evidence type="ECO:0000256" key="6">
    <source>
        <dbReference type="ARBA" id="ARBA00022909"/>
    </source>
</evidence>
<evidence type="ECO:0000259" key="12">
    <source>
        <dbReference type="Pfam" id="PF00425"/>
    </source>
</evidence>
<comment type="catalytic activity">
    <reaction evidence="1">
        <text>chorismate + L-glutamine = 4-amino-4-deoxychorismate + L-glutamate</text>
        <dbReference type="Rhea" id="RHEA:11672"/>
        <dbReference type="ChEBI" id="CHEBI:29748"/>
        <dbReference type="ChEBI" id="CHEBI:29985"/>
        <dbReference type="ChEBI" id="CHEBI:58359"/>
        <dbReference type="ChEBI" id="CHEBI:58406"/>
        <dbReference type="EC" id="2.6.1.85"/>
    </reaction>
</comment>
<protein>
    <recommendedName>
        <fullName evidence="4">aminodeoxychorismate synthase</fullName>
        <ecNumber evidence="4">2.6.1.85</ecNumber>
    </recommendedName>
    <alternativeName>
        <fullName evidence="8">Para-aminobenzoate synthase</fullName>
    </alternativeName>
    <alternativeName>
        <fullName evidence="9">p-aminobenzoic acid synthase</fullName>
    </alternativeName>
</protein>
<keyword evidence="14" id="KW-1185">Reference proteome</keyword>
<evidence type="ECO:0000256" key="8">
    <source>
        <dbReference type="ARBA" id="ARBA00031329"/>
    </source>
</evidence>
<evidence type="ECO:0000256" key="5">
    <source>
        <dbReference type="ARBA" id="ARBA00022679"/>
    </source>
</evidence>
<evidence type="ECO:0000259" key="11">
    <source>
        <dbReference type="Pfam" id="PF00117"/>
    </source>
</evidence>
<dbReference type="InterPro" id="IPR029062">
    <property type="entry name" value="Class_I_gatase-like"/>
</dbReference>
<feature type="domain" description="Chorismate-utilising enzyme C-terminal" evidence="12">
    <location>
        <begin position="830"/>
        <end position="1140"/>
    </location>
</feature>
<evidence type="ECO:0000256" key="10">
    <source>
        <dbReference type="SAM" id="MobiDB-lite"/>
    </source>
</evidence>
<comment type="similarity">
    <text evidence="3">In the C-terminal section; belongs to the anthranilate synthase component I family.</text>
</comment>
<dbReference type="Gene3D" id="3.60.120.10">
    <property type="entry name" value="Anthranilate synthase"/>
    <property type="match status" value="2"/>
</dbReference>
<dbReference type="Gene3D" id="3.40.50.880">
    <property type="match status" value="1"/>
</dbReference>
<proteinExistence type="inferred from homology"/>
<evidence type="ECO:0000313" key="14">
    <source>
        <dbReference type="Proteomes" id="UP000823046"/>
    </source>
</evidence>
<dbReference type="InterPro" id="IPR017926">
    <property type="entry name" value="GATASE"/>
</dbReference>
<dbReference type="InterPro" id="IPR015890">
    <property type="entry name" value="Chorismate_C"/>
</dbReference>
<feature type="domain" description="Glutamine amidotransferase" evidence="11">
    <location>
        <begin position="11"/>
        <end position="253"/>
    </location>
</feature>
<evidence type="ECO:0000313" key="13">
    <source>
        <dbReference type="EMBL" id="KAF8821853.1"/>
    </source>
</evidence>
<evidence type="ECO:0000256" key="9">
    <source>
        <dbReference type="ARBA" id="ARBA00031904"/>
    </source>
</evidence>
<dbReference type="EC" id="2.6.1.85" evidence="4"/>
<dbReference type="SUPFAM" id="SSF52317">
    <property type="entry name" value="Class I glutamine amidotransferase-like"/>
    <property type="match status" value="1"/>
</dbReference>
<dbReference type="PANTHER" id="PTHR11236">
    <property type="entry name" value="AMINOBENZOATE/ANTHRANILATE SYNTHASE"/>
    <property type="match status" value="1"/>
</dbReference>
<dbReference type="InterPro" id="IPR019999">
    <property type="entry name" value="Anth_synth_I-like"/>
</dbReference>
<keyword evidence="5" id="KW-0808">Transferase</keyword>
<reference evidence="13 14" key="1">
    <citation type="journal article" date="2020" name="bioRxiv">
        <title>Metabolic contributions of an alphaproteobacterial endosymbiont in the apicomplexan Cardiosporidium cionae.</title>
        <authorList>
            <person name="Hunter E.S."/>
            <person name="Paight C.J."/>
            <person name="Lane C.E."/>
        </authorList>
    </citation>
    <scope>NUCLEOTIDE SEQUENCE [LARGE SCALE GENOMIC DNA]</scope>
    <source>
        <strain evidence="13">ESH_2018</strain>
    </source>
</reference>
<dbReference type="CDD" id="cd01743">
    <property type="entry name" value="GATase1_Anthranilate_Synthase"/>
    <property type="match status" value="1"/>
</dbReference>
<evidence type="ECO:0000256" key="1">
    <source>
        <dbReference type="ARBA" id="ARBA00001000"/>
    </source>
</evidence>
<accession>A0ABQ7JD32</accession>
<dbReference type="PANTHER" id="PTHR11236:SF18">
    <property type="entry name" value="AMINODEOXYCHORISMATE SYNTHASE"/>
    <property type="match status" value="1"/>
</dbReference>
<keyword evidence="6" id="KW-0289">Folate biosynthesis</keyword>
<dbReference type="Pfam" id="PF00117">
    <property type="entry name" value="GATase"/>
    <property type="match status" value="1"/>
</dbReference>
<dbReference type="InterPro" id="IPR005801">
    <property type="entry name" value="ADC_synthase"/>
</dbReference>
<evidence type="ECO:0000256" key="4">
    <source>
        <dbReference type="ARBA" id="ARBA00013139"/>
    </source>
</evidence>
<dbReference type="Pfam" id="PF00425">
    <property type="entry name" value="Chorismate_bind"/>
    <property type="match status" value="1"/>
</dbReference>
<organism evidence="13 14">
    <name type="scientific">Cardiosporidium cionae</name>
    <dbReference type="NCBI Taxonomy" id="476202"/>
    <lineage>
        <taxon>Eukaryota</taxon>
        <taxon>Sar</taxon>
        <taxon>Alveolata</taxon>
        <taxon>Apicomplexa</taxon>
        <taxon>Aconoidasida</taxon>
        <taxon>Nephromycida</taxon>
        <taxon>Cardiosporidium</taxon>
    </lineage>
</organism>
<evidence type="ECO:0000256" key="7">
    <source>
        <dbReference type="ARBA" id="ARBA00022962"/>
    </source>
</evidence>
<evidence type="ECO:0000256" key="3">
    <source>
        <dbReference type="ARBA" id="ARBA00005970"/>
    </source>
</evidence>
<sequence>MKKEKARMQTLLIDNYDSYTYNLYQYLATINDSHPIVIFNDSFKKWKDVESAYPNISNVVISPGPGSPEKPGDFGVCLDCILTASVPILGVCLGHQGISFAYGGQNGGILCSTAYVSLLNGANLAVARFITACIECREVVVNAPEVMHGRTSNVCFSHECELFDGISQNTIVMRYHSLLVPRKTTCIASLRSLCLITFSCQFSLPACLKISCWTNDSYQHIMGLQHESRPLYGVQFHPESICTVEGYKLLQNFKRITESWWMHANPTPLRELPIHLPLDVIPSQQANVSPTISSSHEAVEELQLMEVNIVKVCFRSSIEEYLQEHTLLKNTQKDTLYGEPMDMESIPVDSATLFSSLFREYPISFWLDSSSHNNALLADTRYDERRGRFSYLGNAYGPLSEIITYYGKNRLRRCHPRCASSLRDLKIHKSNDSHAKAYDTYDGGFSANIEESIDIFDWLKKYLSWFSVELPEARSSSSSSSKQFSRLRFCEWTASVTAAFESNTTLKSSTSHPTVGGIVSSPILISKDSTHCNAPFDFVGGFTGFFGYETGEDTAAKRTIRKVQPEGTSKAEFMNNVQPPHRNDKESVLPMETLDSLWIFADRLIVYDHKQQEVFLVWLAPLDHRYALAEPENLAASVDGNSVDCSPPKVAESLLTKCITGQLIDEDIRYIRSQQQIWVESILDLFAKEIKSSSPLHFLNSLRNPPLNNALNGPVLGCSNSLLQLNSDAAEELRDGLTRTPLYSQKCKPGLDTQRISKENTGKNTCEGKEYVNGESKSAPEICGDASKVDKNCNTGMRKGVAEHQNLLHVSSTLTTHEKNCLIFRPNHSRRVYMDSIKEILQLIRNGETYEVCLTNQLRADLNAQEALDPHQFYHILRKKNAAPFGAFLYYDTRQHVLSSSTSNENTCSTQFQSHPDSSTDDNAKADTPFRKSSCDINAQPSTFFALCCSSPERFLKIDQNGMIESKPMKGTIARGKSVAEDESNAETLRLDIKERAENLMIVDLVRNDLGRVCKPGSVVVPGLLQIESFPTVHQLVSTIRGTLASSEFDAIDAVVTSFPGGSMTGAPKHRTQSILRRLEEQRRGAYSGSLGFLSINGSLDLNIVIRTACWTENKISVGAGGAIVALSDTEKEYEEMLLKANATINALRSYSDMLHPKVDIVIQLDETA</sequence>
<dbReference type="Proteomes" id="UP000823046">
    <property type="component" value="Unassembled WGS sequence"/>
</dbReference>
<evidence type="ECO:0000256" key="2">
    <source>
        <dbReference type="ARBA" id="ARBA00005009"/>
    </source>
</evidence>
<feature type="region of interest" description="Disordered" evidence="10">
    <location>
        <begin position="902"/>
        <end position="928"/>
    </location>
</feature>
<comment type="pathway">
    <text evidence="2">Cofactor biosynthesis; tetrahydrofolate biosynthesis; 4-aminobenzoate from chorismate: step 1/2.</text>
</comment>
<dbReference type="InterPro" id="IPR006221">
    <property type="entry name" value="TrpG/PapA_dom"/>
</dbReference>
<gene>
    <name evidence="13" type="ORF">IE077_001453</name>
</gene>
<dbReference type="EMBL" id="JADAQX010000117">
    <property type="protein sequence ID" value="KAF8821853.1"/>
    <property type="molecule type" value="Genomic_DNA"/>
</dbReference>
<dbReference type="PRINTS" id="PR00095">
    <property type="entry name" value="ANTSNTHASEI"/>
</dbReference>
<name>A0ABQ7JD32_9APIC</name>
<dbReference type="PROSITE" id="PS51273">
    <property type="entry name" value="GATASE_TYPE_1"/>
    <property type="match status" value="1"/>
</dbReference>
<dbReference type="SUPFAM" id="SSF56322">
    <property type="entry name" value="ADC synthase"/>
    <property type="match status" value="1"/>
</dbReference>
<comment type="caution">
    <text evidence="13">The sequence shown here is derived from an EMBL/GenBank/DDBJ whole genome shotgun (WGS) entry which is preliminary data.</text>
</comment>
<dbReference type="PRINTS" id="PR00099">
    <property type="entry name" value="CPSGATASE"/>
</dbReference>
<keyword evidence="7" id="KW-0315">Glutamine amidotransferase</keyword>